<reference evidence="1" key="1">
    <citation type="submission" date="2021-02" db="EMBL/GenBank/DDBJ databases">
        <authorList>
            <person name="Nowell W R."/>
        </authorList>
    </citation>
    <scope>NUCLEOTIDE SEQUENCE</scope>
</reference>
<evidence type="ECO:0008006" key="3">
    <source>
        <dbReference type="Google" id="ProtNLM"/>
    </source>
</evidence>
<evidence type="ECO:0000313" key="1">
    <source>
        <dbReference type="EMBL" id="CAF4263635.1"/>
    </source>
</evidence>
<keyword evidence="2" id="KW-1185">Reference proteome</keyword>
<sequence>MLPRTTETINQLEVDFIALQEVDNFTMRHPVDQTLYIGGYDKMQLFQYFHFEKMKILKMVAMEYPYYRNNRIGVNGSQQSNQAKQIVQWMSDNIISTSKDPYVILMTGDYNTIQSNDAIKNVMLSLFDDISLVDDVCRKIIDPSIINGYTFDSLNPSK</sequence>
<dbReference type="EMBL" id="CAJOBG010009323">
    <property type="protein sequence ID" value="CAF4263635.1"/>
    <property type="molecule type" value="Genomic_DNA"/>
</dbReference>
<comment type="caution">
    <text evidence="1">The sequence shown here is derived from an EMBL/GenBank/DDBJ whole genome shotgun (WGS) entry which is preliminary data.</text>
</comment>
<dbReference type="SUPFAM" id="SSF56219">
    <property type="entry name" value="DNase I-like"/>
    <property type="match status" value="1"/>
</dbReference>
<gene>
    <name evidence="1" type="ORF">OVN521_LOCUS29703</name>
</gene>
<protein>
    <recommendedName>
        <fullName evidence="3">Endonuclease/exonuclease/phosphatase domain-containing protein</fullName>
    </recommendedName>
</protein>
<accession>A0A820FPI6</accession>
<evidence type="ECO:0000313" key="2">
    <source>
        <dbReference type="Proteomes" id="UP000663866"/>
    </source>
</evidence>
<dbReference type="Proteomes" id="UP000663866">
    <property type="component" value="Unassembled WGS sequence"/>
</dbReference>
<dbReference type="InterPro" id="IPR036691">
    <property type="entry name" value="Endo/exonu/phosph_ase_sf"/>
</dbReference>
<proteinExistence type="predicted"/>
<dbReference type="AlphaFoldDB" id="A0A820FPI6"/>
<name>A0A820FPI6_9BILA</name>
<organism evidence="1 2">
    <name type="scientific">Rotaria magnacalcarata</name>
    <dbReference type="NCBI Taxonomy" id="392030"/>
    <lineage>
        <taxon>Eukaryota</taxon>
        <taxon>Metazoa</taxon>
        <taxon>Spiralia</taxon>
        <taxon>Gnathifera</taxon>
        <taxon>Rotifera</taxon>
        <taxon>Eurotatoria</taxon>
        <taxon>Bdelloidea</taxon>
        <taxon>Philodinida</taxon>
        <taxon>Philodinidae</taxon>
        <taxon>Rotaria</taxon>
    </lineage>
</organism>